<dbReference type="GO" id="GO:0001732">
    <property type="term" value="P:formation of cytoplasmic translation initiation complex"/>
    <property type="evidence" value="ECO:0007669"/>
    <property type="project" value="UniProtKB-UniRule"/>
</dbReference>
<feature type="repeat" description="WD" evidence="8">
    <location>
        <begin position="291"/>
        <end position="321"/>
    </location>
</feature>
<keyword evidence="4" id="KW-0677">Repeat</keyword>
<dbReference type="InterPro" id="IPR001680">
    <property type="entry name" value="WD40_rpt"/>
</dbReference>
<evidence type="ECO:0000256" key="7">
    <source>
        <dbReference type="HAMAP-Rule" id="MF_03008"/>
    </source>
</evidence>
<dbReference type="PANTHER" id="PTHR19877">
    <property type="entry name" value="EUKARYOTIC TRANSLATION INITIATION FACTOR 3 SUBUNIT I"/>
    <property type="match status" value="1"/>
</dbReference>
<reference evidence="10" key="1">
    <citation type="submission" date="2017-01" db="EMBL/GenBank/DDBJ databases">
        <title>Comparative genomics of anhydrobiosis in the tardigrade Hypsibius dujardini.</title>
        <authorList>
            <person name="Yoshida Y."/>
            <person name="Koutsovoulos G."/>
            <person name="Laetsch D."/>
            <person name="Stevens L."/>
            <person name="Kumar S."/>
            <person name="Horikawa D."/>
            <person name="Ishino K."/>
            <person name="Komine S."/>
            <person name="Tomita M."/>
            <person name="Blaxter M."/>
            <person name="Arakawa K."/>
        </authorList>
    </citation>
    <scope>NUCLEOTIDE SEQUENCE [LARGE SCALE GENOMIC DNA]</scope>
    <source>
        <strain evidence="10">Z151</strain>
    </source>
</reference>
<evidence type="ECO:0000313" key="10">
    <source>
        <dbReference type="Proteomes" id="UP000192578"/>
    </source>
</evidence>
<evidence type="ECO:0000256" key="4">
    <source>
        <dbReference type="ARBA" id="ARBA00022737"/>
    </source>
</evidence>
<dbReference type="GO" id="GO:0033290">
    <property type="term" value="C:eukaryotic 48S preinitiation complex"/>
    <property type="evidence" value="ECO:0007669"/>
    <property type="project" value="UniProtKB-UniRule"/>
</dbReference>
<dbReference type="InterPro" id="IPR027525">
    <property type="entry name" value="eIF3i"/>
</dbReference>
<proteinExistence type="inferred from homology"/>
<dbReference type="PANTHER" id="PTHR19877:SF1">
    <property type="entry name" value="EUKARYOTIC TRANSLATION INITIATION FACTOR 3 SUBUNIT I"/>
    <property type="match status" value="1"/>
</dbReference>
<dbReference type="EMBL" id="MTYJ01000041">
    <property type="protein sequence ID" value="OQV19311.1"/>
    <property type="molecule type" value="Genomic_DNA"/>
</dbReference>
<dbReference type="GO" id="GO:0003743">
    <property type="term" value="F:translation initiation factor activity"/>
    <property type="evidence" value="ECO:0007669"/>
    <property type="project" value="UniProtKB-UniRule"/>
</dbReference>
<dbReference type="GO" id="GO:0071541">
    <property type="term" value="C:eukaryotic translation initiation factor 3 complex, eIF3m"/>
    <property type="evidence" value="ECO:0007669"/>
    <property type="project" value="TreeGrafter"/>
</dbReference>
<protein>
    <recommendedName>
        <fullName evidence="7">Eukaryotic translation initiation factor 3 subunit I</fullName>
        <shortName evidence="7">eIF3i</shortName>
    </recommendedName>
</protein>
<gene>
    <name evidence="9" type="ORF">BV898_06729</name>
</gene>
<dbReference type="OrthoDB" id="24966at2759"/>
<keyword evidence="5 7" id="KW-0648">Protein biosynthesis</keyword>
<dbReference type="HAMAP" id="MF_03008">
    <property type="entry name" value="eIF3i"/>
    <property type="match status" value="1"/>
</dbReference>
<dbReference type="SMART" id="SM00320">
    <property type="entry name" value="WD40"/>
    <property type="match status" value="6"/>
</dbReference>
<comment type="similarity">
    <text evidence="7">Belongs to the eIF-3 subunit I family.</text>
</comment>
<name>A0A1W0WVS9_HYPEX</name>
<dbReference type="InterPro" id="IPR036322">
    <property type="entry name" value="WD40_repeat_dom_sf"/>
</dbReference>
<keyword evidence="2 7" id="KW-0396">Initiation factor</keyword>
<accession>A0A1W0WVS9</accession>
<comment type="subcellular location">
    <subcellularLocation>
        <location evidence="7">Cytoplasm</location>
    </subcellularLocation>
</comment>
<dbReference type="InterPro" id="IPR015943">
    <property type="entry name" value="WD40/YVTN_repeat-like_dom_sf"/>
</dbReference>
<dbReference type="PROSITE" id="PS50294">
    <property type="entry name" value="WD_REPEATS_REGION"/>
    <property type="match status" value="3"/>
</dbReference>
<keyword evidence="10" id="KW-1185">Reference proteome</keyword>
<comment type="function">
    <text evidence="7">Component of the eukaryotic translation initiation factor 3 (eIF-3) complex, which is involved in protein synthesis of a specialized repertoire of mRNAs and, together with other initiation factors, stimulates binding of mRNA and methionyl-tRNAi to the 40S ribosome. The eIF-3 complex specifically targets and initiates translation of a subset of mRNAs involved in cell proliferation.</text>
</comment>
<evidence type="ECO:0000313" key="9">
    <source>
        <dbReference type="EMBL" id="OQV19311.1"/>
    </source>
</evidence>
<dbReference type="GO" id="GO:0016282">
    <property type="term" value="C:eukaryotic 43S preinitiation complex"/>
    <property type="evidence" value="ECO:0007669"/>
    <property type="project" value="UniProtKB-UniRule"/>
</dbReference>
<keyword evidence="3 8" id="KW-0853">WD repeat</keyword>
<evidence type="ECO:0000256" key="6">
    <source>
        <dbReference type="ARBA" id="ARBA00038394"/>
    </source>
</evidence>
<sequence>MKPLLLQGHDRSITQIKYNREGDLLFSAAKDKYPTVWFSANGERLGTYGNGKEGGASYGHNGVVWAIDVTWDSSKVITGSGDATWRLWDCETAKTLSSQATLTGVRSAAFSYSGNEFFYATDAQGKKDSLLVVKDVRSASHMTGEDCILSIPSLQNRISAAAWGPFDETIITGHSNGDLSTVEMRAKDWAVTHGGAHAGVVMDIQKSKDDIMFVAASKDTTAKLFDSVTLDCLKTYKADRPVNSAAISPIKQHILLGGGQEAMQVTMTDVRQGRFEARFYHLVFEEEFARVKGHFGPVNSVAMHPDGTSFSTGGEDGYVRVHTFDPDYLDFELSY</sequence>
<comment type="caution">
    <text evidence="9">The sequence shown here is derived from an EMBL/GenBank/DDBJ whole genome shotgun (WGS) entry which is preliminary data.</text>
</comment>
<dbReference type="PROSITE" id="PS50082">
    <property type="entry name" value="WD_REPEATS_2"/>
    <property type="match status" value="3"/>
</dbReference>
<keyword evidence="1 7" id="KW-0963">Cytoplasm</keyword>
<dbReference type="Pfam" id="PF24805">
    <property type="entry name" value="EIF3I"/>
    <property type="match status" value="1"/>
</dbReference>
<dbReference type="GO" id="GO:0003723">
    <property type="term" value="F:RNA binding"/>
    <property type="evidence" value="ECO:0007669"/>
    <property type="project" value="TreeGrafter"/>
</dbReference>
<feature type="repeat" description="WD" evidence="8">
    <location>
        <begin position="57"/>
        <end position="98"/>
    </location>
</feature>
<feature type="repeat" description="WD" evidence="8">
    <location>
        <begin position="6"/>
        <end position="47"/>
    </location>
</feature>
<comment type="similarity">
    <text evidence="6">Belongs to the WD repeat STRAP family.</text>
</comment>
<dbReference type="AlphaFoldDB" id="A0A1W0WVS9"/>
<evidence type="ECO:0000256" key="5">
    <source>
        <dbReference type="ARBA" id="ARBA00022917"/>
    </source>
</evidence>
<dbReference type="Proteomes" id="UP000192578">
    <property type="component" value="Unassembled WGS sequence"/>
</dbReference>
<evidence type="ECO:0000256" key="1">
    <source>
        <dbReference type="ARBA" id="ARBA00022490"/>
    </source>
</evidence>
<evidence type="ECO:0000256" key="8">
    <source>
        <dbReference type="PROSITE-ProRule" id="PRU00221"/>
    </source>
</evidence>
<evidence type="ECO:0000256" key="3">
    <source>
        <dbReference type="ARBA" id="ARBA00022574"/>
    </source>
</evidence>
<evidence type="ECO:0000256" key="2">
    <source>
        <dbReference type="ARBA" id="ARBA00022540"/>
    </source>
</evidence>
<dbReference type="SUPFAM" id="SSF50978">
    <property type="entry name" value="WD40 repeat-like"/>
    <property type="match status" value="1"/>
</dbReference>
<dbReference type="Gene3D" id="2.130.10.10">
    <property type="entry name" value="YVTN repeat-like/Quinoprotein amine dehydrogenase"/>
    <property type="match status" value="1"/>
</dbReference>
<comment type="subunit">
    <text evidence="7">Component of the eukaryotic translation initiation factor 3 (eIF-3) complex.</text>
</comment>
<organism evidence="9 10">
    <name type="scientific">Hypsibius exemplaris</name>
    <name type="common">Freshwater tardigrade</name>
    <dbReference type="NCBI Taxonomy" id="2072580"/>
    <lineage>
        <taxon>Eukaryota</taxon>
        <taxon>Metazoa</taxon>
        <taxon>Ecdysozoa</taxon>
        <taxon>Tardigrada</taxon>
        <taxon>Eutardigrada</taxon>
        <taxon>Parachela</taxon>
        <taxon>Hypsibioidea</taxon>
        <taxon>Hypsibiidae</taxon>
        <taxon>Hypsibius</taxon>
    </lineage>
</organism>